<dbReference type="STRING" id="192904.SAMN04488514_12244"/>
<accession>A0A1G9YEU7</accession>
<evidence type="ECO:0000313" key="1">
    <source>
        <dbReference type="EMBL" id="SDN07689.1"/>
    </source>
</evidence>
<protein>
    <submittedName>
        <fullName evidence="1">CarboxypepD_reg-like domain-containing protein</fullName>
    </submittedName>
</protein>
<name>A0A1G9YEU7_9FLAO</name>
<dbReference type="OrthoDB" id="848221at2"/>
<gene>
    <name evidence="1" type="ORF">SAMN04488514_12244</name>
</gene>
<keyword evidence="2" id="KW-1185">Reference proteome</keyword>
<dbReference type="Pfam" id="PF13715">
    <property type="entry name" value="CarbopepD_reg_2"/>
    <property type="match status" value="1"/>
</dbReference>
<dbReference type="Proteomes" id="UP000199440">
    <property type="component" value="Unassembled WGS sequence"/>
</dbReference>
<dbReference type="InterPro" id="IPR008969">
    <property type="entry name" value="CarboxyPept-like_regulatory"/>
</dbReference>
<organism evidence="1 2">
    <name type="scientific">Kriegella aquimaris</name>
    <dbReference type="NCBI Taxonomy" id="192904"/>
    <lineage>
        <taxon>Bacteria</taxon>
        <taxon>Pseudomonadati</taxon>
        <taxon>Bacteroidota</taxon>
        <taxon>Flavobacteriia</taxon>
        <taxon>Flavobacteriales</taxon>
        <taxon>Flavobacteriaceae</taxon>
        <taxon>Kriegella</taxon>
    </lineage>
</organism>
<dbReference type="EMBL" id="FNGV01000022">
    <property type="protein sequence ID" value="SDN07689.1"/>
    <property type="molecule type" value="Genomic_DNA"/>
</dbReference>
<dbReference type="RefSeq" id="WP_089895676.1">
    <property type="nucleotide sequence ID" value="NZ_FNGV01000022.1"/>
</dbReference>
<dbReference type="AlphaFoldDB" id="A0A1G9YEU7"/>
<reference evidence="1 2" key="1">
    <citation type="submission" date="2016-10" db="EMBL/GenBank/DDBJ databases">
        <authorList>
            <person name="de Groot N.N."/>
        </authorList>
    </citation>
    <scope>NUCLEOTIDE SEQUENCE [LARGE SCALE GENOMIC DNA]</scope>
    <source>
        <strain evidence="1 2">DSM 19886</strain>
    </source>
</reference>
<dbReference type="SUPFAM" id="SSF49464">
    <property type="entry name" value="Carboxypeptidase regulatory domain-like"/>
    <property type="match status" value="1"/>
</dbReference>
<proteinExistence type="predicted"/>
<sequence>MKLKIVFLFIFWANAISYSQNRDIEGTVKGFEDNEPLPFVNIGIANKTVGTVSDKNGFFHLSLNNNVTQKDIVVFSYVGFRKEMYLASELKNKNNNILLHPQNVELNEVVVSSKKIKLKTKKIGRTSKGLGLTHMNFYSYNEKDVDDRLSKEVGMKLKIKRNCHIKDLNFKITSNDFTSLKFRLNFYKIKNGLPTELLLNKNVVFEIKNNFLGWFKVNLEPYKIYLKNETEEVAVTIQWLASVKESDKSKYFAIATAASPLNTAYYREKAMDTWLKSGQSLSFYLNALCE</sequence>
<evidence type="ECO:0000313" key="2">
    <source>
        <dbReference type="Proteomes" id="UP000199440"/>
    </source>
</evidence>